<protein>
    <recommendedName>
        <fullName evidence="10">Outer membrane efflux protein</fullName>
    </recommendedName>
</protein>
<dbReference type="GO" id="GO:1990281">
    <property type="term" value="C:efflux pump complex"/>
    <property type="evidence" value="ECO:0007669"/>
    <property type="project" value="TreeGrafter"/>
</dbReference>
<evidence type="ECO:0008006" key="10">
    <source>
        <dbReference type="Google" id="ProtNLM"/>
    </source>
</evidence>
<dbReference type="Gene3D" id="1.20.1600.10">
    <property type="entry name" value="Outer membrane efflux proteins (OEP)"/>
    <property type="match status" value="1"/>
</dbReference>
<dbReference type="GO" id="GO:0009279">
    <property type="term" value="C:cell outer membrane"/>
    <property type="evidence" value="ECO:0007669"/>
    <property type="project" value="UniProtKB-SubCell"/>
</dbReference>
<evidence type="ECO:0000256" key="6">
    <source>
        <dbReference type="ARBA" id="ARBA00023136"/>
    </source>
</evidence>
<dbReference type="PANTHER" id="PTHR30026:SF20">
    <property type="entry name" value="OUTER MEMBRANE PROTEIN TOLC"/>
    <property type="match status" value="1"/>
</dbReference>
<keyword evidence="6" id="KW-0472">Membrane</keyword>
<dbReference type="SUPFAM" id="SSF56954">
    <property type="entry name" value="Outer membrane efflux proteins (OEP)"/>
    <property type="match status" value="1"/>
</dbReference>
<dbReference type="GO" id="GO:0015562">
    <property type="term" value="F:efflux transmembrane transporter activity"/>
    <property type="evidence" value="ECO:0007669"/>
    <property type="project" value="InterPro"/>
</dbReference>
<dbReference type="Pfam" id="PF02321">
    <property type="entry name" value="OEP"/>
    <property type="match status" value="2"/>
</dbReference>
<dbReference type="PANTHER" id="PTHR30026">
    <property type="entry name" value="OUTER MEMBRANE PROTEIN TOLC"/>
    <property type="match status" value="1"/>
</dbReference>
<dbReference type="eggNOG" id="COG1538">
    <property type="taxonomic scope" value="Bacteria"/>
</dbReference>
<evidence type="ECO:0000313" key="8">
    <source>
        <dbReference type="EMBL" id="EHL32148.1"/>
    </source>
</evidence>
<keyword evidence="3" id="KW-0813">Transport</keyword>
<dbReference type="HOGENOM" id="CLU_711322_0_0_6"/>
<dbReference type="InterPro" id="IPR003423">
    <property type="entry name" value="OMP_efflux"/>
</dbReference>
<dbReference type="InParanoid" id="G9EKL5"/>
<dbReference type="GO" id="GO:0015288">
    <property type="term" value="F:porin activity"/>
    <property type="evidence" value="ECO:0007669"/>
    <property type="project" value="TreeGrafter"/>
</dbReference>
<comment type="similarity">
    <text evidence="2">Belongs to the outer membrane factor (OMF) (TC 1.B.17) family.</text>
</comment>
<gene>
    <name evidence="8" type="ORF">LDG_5750</name>
</gene>
<comment type="subcellular location">
    <subcellularLocation>
        <location evidence="1">Cell outer membrane</location>
    </subcellularLocation>
</comment>
<keyword evidence="9" id="KW-1185">Reference proteome</keyword>
<evidence type="ECO:0000313" key="9">
    <source>
        <dbReference type="Proteomes" id="UP000002770"/>
    </source>
</evidence>
<evidence type="ECO:0000256" key="1">
    <source>
        <dbReference type="ARBA" id="ARBA00004442"/>
    </source>
</evidence>
<evidence type="ECO:0000256" key="3">
    <source>
        <dbReference type="ARBA" id="ARBA00022448"/>
    </source>
</evidence>
<keyword evidence="5" id="KW-0812">Transmembrane</keyword>
<dbReference type="EMBL" id="JH413802">
    <property type="protein sequence ID" value="EHL32148.1"/>
    <property type="molecule type" value="Genomic_DNA"/>
</dbReference>
<reference evidence="8 9" key="1">
    <citation type="journal article" date="2011" name="BMC Genomics">
        <title>Insight into cross-talk between intra-amoebal pathogens.</title>
        <authorList>
            <person name="Gimenez G."/>
            <person name="Bertelli C."/>
            <person name="Moliner C."/>
            <person name="Robert C."/>
            <person name="Raoult D."/>
            <person name="Fournier P.E."/>
            <person name="Greub G."/>
        </authorList>
    </citation>
    <scope>NUCLEOTIDE SEQUENCE [LARGE SCALE GENOMIC DNA]</scope>
    <source>
        <strain evidence="8 9">LLAP12</strain>
    </source>
</reference>
<dbReference type="AlphaFoldDB" id="G9EKL5"/>
<sequence length="388" mass="42525">MAAKNSQSITQAQLKVLVTKKDIDVAKAPYFPILNAEAMDSAGFPGSSAWIGEEGLIGSPFRSGIAGGVVAKQLVLDFGRTAADVRAAHAQVAVSQQSTHVTAYEVKVLALQVFYQCAKFKKQRDIWARLAKESAIINREAKHFVKTGQRSVVDTYLSDSQTEEARTAYAYFEKRVEGSINELAVITGVPARTFDCPSLSNQLIDSLNPQSRINASPYVKRAVAGAKLAQEQLKREQADSMPKIVAIASAGGMAKTHLVNRENYAVGLGIMMPLFDLNISSRIKRAQAEVLVKQQDIATQKQFLEEMNAKLDQIIMASGTRLKHLNIELNIAQEGFKVAKRRYFKLEGDLVDLREAWRNLSRAETTIEDARSDLLQASGAKALLNGGE</sequence>
<dbReference type="STRING" id="658187.LDG_5750"/>
<dbReference type="InterPro" id="IPR051906">
    <property type="entry name" value="TolC-like"/>
</dbReference>
<evidence type="ECO:0000256" key="7">
    <source>
        <dbReference type="ARBA" id="ARBA00023237"/>
    </source>
</evidence>
<evidence type="ECO:0000256" key="5">
    <source>
        <dbReference type="ARBA" id="ARBA00022692"/>
    </source>
</evidence>
<keyword evidence="7" id="KW-0998">Cell outer membrane</keyword>
<evidence type="ECO:0000256" key="4">
    <source>
        <dbReference type="ARBA" id="ARBA00022452"/>
    </source>
</evidence>
<organism evidence="8 9">
    <name type="scientific">Legionella drancourtii LLAP12</name>
    <dbReference type="NCBI Taxonomy" id="658187"/>
    <lineage>
        <taxon>Bacteria</taxon>
        <taxon>Pseudomonadati</taxon>
        <taxon>Pseudomonadota</taxon>
        <taxon>Gammaproteobacteria</taxon>
        <taxon>Legionellales</taxon>
        <taxon>Legionellaceae</taxon>
        <taxon>Legionella</taxon>
    </lineage>
</organism>
<name>G9EKL5_9GAMM</name>
<accession>G9EKL5</accession>
<proteinExistence type="inferred from homology"/>
<keyword evidence="4" id="KW-1134">Transmembrane beta strand</keyword>
<dbReference type="Proteomes" id="UP000002770">
    <property type="component" value="Unassembled WGS sequence"/>
</dbReference>
<evidence type="ECO:0000256" key="2">
    <source>
        <dbReference type="ARBA" id="ARBA00007613"/>
    </source>
</evidence>